<dbReference type="PROSITE" id="PS50263">
    <property type="entry name" value="CN_HYDROLASE"/>
    <property type="match status" value="1"/>
</dbReference>
<dbReference type="Pfam" id="PF19018">
    <property type="entry name" value="Vanin_C"/>
    <property type="match status" value="1"/>
</dbReference>
<dbReference type="SUPFAM" id="SSF56317">
    <property type="entry name" value="Carbon-nitrogen hydrolase"/>
    <property type="match status" value="1"/>
</dbReference>
<proteinExistence type="inferred from homology"/>
<dbReference type="EMBL" id="MU827302">
    <property type="protein sequence ID" value="KAJ7365618.1"/>
    <property type="molecule type" value="Genomic_DNA"/>
</dbReference>
<dbReference type="OrthoDB" id="10250282at2759"/>
<name>A0A9W9YVI0_9CNID</name>
<keyword evidence="2" id="KW-0378">Hydrolase</keyword>
<evidence type="ECO:0000256" key="2">
    <source>
        <dbReference type="ARBA" id="ARBA00022801"/>
    </source>
</evidence>
<dbReference type="AlphaFoldDB" id="A0A9W9YVI0"/>
<feature type="domain" description="CN hydrolase" evidence="3">
    <location>
        <begin position="1"/>
        <end position="186"/>
    </location>
</feature>
<dbReference type="Proteomes" id="UP001163046">
    <property type="component" value="Unassembled WGS sequence"/>
</dbReference>
<dbReference type="InterPro" id="IPR036526">
    <property type="entry name" value="C-N_Hydrolase_sf"/>
</dbReference>
<protein>
    <recommendedName>
        <fullName evidence="3">CN hydrolase domain-containing protein</fullName>
    </recommendedName>
</protein>
<comment type="similarity">
    <text evidence="1">Belongs to the carbon-nitrogen hydrolase superfamily. BTD/VNN family.</text>
</comment>
<evidence type="ECO:0000256" key="1">
    <source>
        <dbReference type="ARBA" id="ARBA00008225"/>
    </source>
</evidence>
<evidence type="ECO:0000259" key="3">
    <source>
        <dbReference type="PROSITE" id="PS50263"/>
    </source>
</evidence>
<dbReference type="GO" id="GO:0016787">
    <property type="term" value="F:hydrolase activity"/>
    <property type="evidence" value="ECO:0007669"/>
    <property type="project" value="UniProtKB-KW"/>
</dbReference>
<dbReference type="PANTHER" id="PTHR10609">
    <property type="entry name" value="BIOTINIDASE-RELATED"/>
    <property type="match status" value="1"/>
</dbReference>
<reference evidence="4" key="1">
    <citation type="submission" date="2023-01" db="EMBL/GenBank/DDBJ databases">
        <title>Genome assembly of the deep-sea coral Lophelia pertusa.</title>
        <authorList>
            <person name="Herrera S."/>
            <person name="Cordes E."/>
        </authorList>
    </citation>
    <scope>NUCLEOTIDE SEQUENCE</scope>
    <source>
        <strain evidence="4">USNM1676648</strain>
        <tissue evidence="4">Polyp</tissue>
    </source>
</reference>
<evidence type="ECO:0000313" key="5">
    <source>
        <dbReference type="Proteomes" id="UP001163046"/>
    </source>
</evidence>
<comment type="caution">
    <text evidence="4">The sequence shown here is derived from an EMBL/GenBank/DDBJ whole genome shotgun (WGS) entry which is preliminary data.</text>
</comment>
<gene>
    <name evidence="4" type="ORF">OS493_002326</name>
</gene>
<dbReference type="InterPro" id="IPR043957">
    <property type="entry name" value="Vanin_C"/>
</dbReference>
<dbReference type="InterPro" id="IPR040154">
    <property type="entry name" value="Biotinidase/VNN"/>
</dbReference>
<accession>A0A9W9YVI0</accession>
<organism evidence="4 5">
    <name type="scientific">Desmophyllum pertusum</name>
    <dbReference type="NCBI Taxonomy" id="174260"/>
    <lineage>
        <taxon>Eukaryota</taxon>
        <taxon>Metazoa</taxon>
        <taxon>Cnidaria</taxon>
        <taxon>Anthozoa</taxon>
        <taxon>Hexacorallia</taxon>
        <taxon>Scleractinia</taxon>
        <taxon>Caryophylliina</taxon>
        <taxon>Caryophylliidae</taxon>
        <taxon>Desmophyllum</taxon>
    </lineage>
</organism>
<evidence type="ECO:0000313" key="4">
    <source>
        <dbReference type="EMBL" id="KAJ7365618.1"/>
    </source>
</evidence>
<dbReference type="PANTHER" id="PTHR10609:SF14">
    <property type="entry name" value="BIOTINIDASE"/>
    <property type="match status" value="1"/>
</dbReference>
<dbReference type="InterPro" id="IPR003010">
    <property type="entry name" value="C-N_Hydrolase"/>
</dbReference>
<keyword evidence="5" id="KW-1185">Reference proteome</keyword>
<dbReference type="Gene3D" id="3.60.110.10">
    <property type="entry name" value="Carbon-nitrogen hydrolase"/>
    <property type="match status" value="1"/>
</dbReference>
<sequence>MYSIVTLSRILTAPKTAGTSSTRMSCSTQMETLLAKYHKQHLYHEIQFNTPQEAEIVAFKTSFGVTFGVFTCFDMLFYDPAIELVEKSGVRNIVFPTAWMDGFPILASVEYQQAWSRLTCVNLLAANQHLPLGDMVGSGIYSCGEALSYVYDMKTNEGHLLVAQLPNLEQHPEQPIQTCQSNNVPFKSAQDDMKQIGSPFHSKLLNDMYTFVKIEGTENNASVCTNEFCCHASYITPSQQPFENELFALGAFNGHHDPEGYIIQACVLIKCNTMEKDSCGTATQTSSTIFNAFQLMGNFSSKAYVFPEVLASNVELIPAKAIAISGNVMSVNRFEKPLLSAVLFGRIYELDHEEN</sequence>